<protein>
    <submittedName>
        <fullName evidence="1">Uncharacterized protein</fullName>
    </submittedName>
</protein>
<proteinExistence type="predicted"/>
<organism evidence="1">
    <name type="scientific">Marseillevirus LCMAC103</name>
    <dbReference type="NCBI Taxonomy" id="2506604"/>
    <lineage>
        <taxon>Viruses</taxon>
        <taxon>Varidnaviria</taxon>
        <taxon>Bamfordvirae</taxon>
        <taxon>Nucleocytoviricota</taxon>
        <taxon>Megaviricetes</taxon>
        <taxon>Pimascovirales</taxon>
        <taxon>Pimascovirales incertae sedis</taxon>
        <taxon>Marseilleviridae</taxon>
    </lineage>
</organism>
<evidence type="ECO:0000313" key="1">
    <source>
        <dbReference type="EMBL" id="QBK86895.1"/>
    </source>
</evidence>
<gene>
    <name evidence="1" type="ORF">LCMAC103_02330</name>
</gene>
<sequence>MESPEHRAQEIQNRYLNEYKNFLFSIPPAEAAQNLKQDTQKWNRDILGLPLQEQREYADFVTRKVCAEQPQDILRTILDKTFDVRVDLSRVNTCAIGCAAHLVATINDHTDCTVDVKDAYIKQFDTWLGAIQRSRGDCPFTPNPRASASDREWVERVQQWQESVQ</sequence>
<name>A0A481YVS0_9VIRU</name>
<dbReference type="EMBL" id="MK500338">
    <property type="protein sequence ID" value="QBK86895.1"/>
    <property type="molecule type" value="Genomic_DNA"/>
</dbReference>
<accession>A0A481YVS0</accession>
<reference evidence="1" key="1">
    <citation type="journal article" date="2019" name="MBio">
        <title>Virus Genomes from Deep Sea Sediments Expand the Ocean Megavirome and Support Independent Origins of Viral Gigantism.</title>
        <authorList>
            <person name="Backstrom D."/>
            <person name="Yutin N."/>
            <person name="Jorgensen S.L."/>
            <person name="Dharamshi J."/>
            <person name="Homa F."/>
            <person name="Zaremba-Niedwiedzka K."/>
            <person name="Spang A."/>
            <person name="Wolf Y.I."/>
            <person name="Koonin E.V."/>
            <person name="Ettema T.J."/>
        </authorList>
    </citation>
    <scope>NUCLEOTIDE SEQUENCE</scope>
</reference>